<dbReference type="GO" id="GO:0016757">
    <property type="term" value="F:glycosyltransferase activity"/>
    <property type="evidence" value="ECO:0007669"/>
    <property type="project" value="UniProtKB-KW"/>
</dbReference>
<name>A0ABS4DSJ2_9HYPH</name>
<dbReference type="Gene3D" id="3.40.50.2000">
    <property type="entry name" value="Glycogen Phosphorylase B"/>
    <property type="match status" value="1"/>
</dbReference>
<reference evidence="2 3" key="1">
    <citation type="submission" date="2021-03" db="EMBL/GenBank/DDBJ databases">
        <title>Genomic Encyclopedia of Type Strains, Phase IV (KMG-IV): sequencing the most valuable type-strain genomes for metagenomic binning, comparative biology and taxonomic classification.</title>
        <authorList>
            <person name="Goeker M."/>
        </authorList>
    </citation>
    <scope>NUCLEOTIDE SEQUENCE [LARGE SCALE GENOMIC DNA]</scope>
    <source>
        <strain evidence="2 3">DSM 21600</strain>
    </source>
</reference>
<organism evidence="2 3">
    <name type="scientific">Rhizobium halophytocola</name>
    <dbReference type="NCBI Taxonomy" id="735519"/>
    <lineage>
        <taxon>Bacteria</taxon>
        <taxon>Pseudomonadati</taxon>
        <taxon>Pseudomonadota</taxon>
        <taxon>Alphaproteobacteria</taxon>
        <taxon>Hyphomicrobiales</taxon>
        <taxon>Rhizobiaceae</taxon>
        <taxon>Rhizobium/Agrobacterium group</taxon>
        <taxon>Rhizobium</taxon>
    </lineage>
</organism>
<feature type="domain" description="Glucuronosyltransferase GumK N-terminal" evidence="1">
    <location>
        <begin position="5"/>
        <end position="177"/>
    </location>
</feature>
<dbReference type="Proteomes" id="UP000759443">
    <property type="component" value="Unassembled WGS sequence"/>
</dbReference>
<dbReference type="Gene3D" id="3.40.50.11010">
    <property type="match status" value="1"/>
</dbReference>
<evidence type="ECO:0000259" key="1">
    <source>
        <dbReference type="Pfam" id="PF22059"/>
    </source>
</evidence>
<comment type="caution">
    <text evidence="2">The sequence shown here is derived from an EMBL/GenBank/DDBJ whole genome shotgun (WGS) entry which is preliminary data.</text>
</comment>
<protein>
    <submittedName>
        <fullName evidence="2">2-beta-glucuronyltransferase</fullName>
        <ecNumber evidence="2">2.4.1.264</ecNumber>
    </submittedName>
</protein>
<keyword evidence="2" id="KW-0808">Transferase</keyword>
<evidence type="ECO:0000313" key="3">
    <source>
        <dbReference type="Proteomes" id="UP000759443"/>
    </source>
</evidence>
<keyword evidence="2" id="KW-0328">Glycosyltransferase</keyword>
<dbReference type="InterPro" id="IPR054299">
    <property type="entry name" value="GumK_N"/>
</dbReference>
<dbReference type="SUPFAM" id="SSF53756">
    <property type="entry name" value="UDP-Glycosyltransferase/glycogen phosphorylase"/>
    <property type="match status" value="1"/>
</dbReference>
<accession>A0ABS4DSJ2</accession>
<evidence type="ECO:0000313" key="2">
    <source>
        <dbReference type="EMBL" id="MBP1848650.1"/>
    </source>
</evidence>
<sequence length="371" mass="41031">MKFLFLSTHAFLPATRKTSVHFVAEALVARRHKVDTVSVGMSRLTAWKKPQLVEGAIAAGQKNRFADTAPGYRSAAYLPPLHPFSTSHAWVNRLTALTFPLYGNLLPGFLRQAITDADVVVIESGTAIAFFDAVQRLNPKAAVIYFCRDRLDTVGASAWLQATEQRIAPLCDRVIVPSPRMADHLPKTARVRFIPQGIDKQVFDAATVSPYPPGTLNAVSVGNMLFDRAAIEAMAAARPDITYHLFGAGIPDDFAGNVRVYGERPFPDIVPFIRFADFGIAPYRLGERELYLAQSSLKLQQYSYCLLPILVPRLLEGSRGNLVGYDRPETQDWTLLLDRVLASAHPEGWRDGILTWDEVAERIEAEIPASA</sequence>
<keyword evidence="3" id="KW-1185">Reference proteome</keyword>
<gene>
    <name evidence="2" type="ORF">J2Z17_000067</name>
</gene>
<dbReference type="EMBL" id="JAGGJU010000001">
    <property type="protein sequence ID" value="MBP1848650.1"/>
    <property type="molecule type" value="Genomic_DNA"/>
</dbReference>
<dbReference type="RefSeq" id="WP_209941162.1">
    <property type="nucleotide sequence ID" value="NZ_JAGGJU010000001.1"/>
</dbReference>
<dbReference type="Pfam" id="PF22059">
    <property type="entry name" value="GumK_N"/>
    <property type="match status" value="1"/>
</dbReference>
<proteinExistence type="predicted"/>
<dbReference type="EC" id="2.4.1.264" evidence="2"/>